<reference evidence="13" key="1">
    <citation type="submission" date="2014-11" db="EMBL/GenBank/DDBJ databases">
        <authorList>
            <person name="Otto D Thomas"/>
            <person name="Naeem Raeece"/>
        </authorList>
    </citation>
    <scope>NUCLEOTIDE SEQUENCE</scope>
</reference>
<feature type="compositionally biased region" description="Basic and acidic residues" evidence="11">
    <location>
        <begin position="341"/>
        <end position="358"/>
    </location>
</feature>
<dbReference type="GO" id="GO:0006302">
    <property type="term" value="P:double-strand break repair"/>
    <property type="evidence" value="ECO:0007669"/>
    <property type="project" value="InterPro"/>
</dbReference>
<dbReference type="InterPro" id="IPR038729">
    <property type="entry name" value="Rad50/SbcC_AAA"/>
</dbReference>
<dbReference type="PhylomeDB" id="A0A0G4FR63"/>
<evidence type="ECO:0000313" key="13">
    <source>
        <dbReference type="EMBL" id="CEM16971.1"/>
    </source>
</evidence>
<evidence type="ECO:0000256" key="4">
    <source>
        <dbReference type="ARBA" id="ARBA00009439"/>
    </source>
</evidence>
<evidence type="ECO:0000256" key="11">
    <source>
        <dbReference type="SAM" id="MobiDB-lite"/>
    </source>
</evidence>
<keyword evidence="10" id="KW-0175">Coiled coil</keyword>
<gene>
    <name evidence="13" type="ORF">Cvel_18329</name>
</gene>
<dbReference type="GO" id="GO:0000794">
    <property type="term" value="C:condensed nuclear chromosome"/>
    <property type="evidence" value="ECO:0007669"/>
    <property type="project" value="TreeGrafter"/>
</dbReference>
<sequence length="1396" mass="155191">MSCVQKLAIRGIRSFSHEREEVLKFERPLTLIVGENGAGKTTVIECLRMATTGQLPPNCGKGAPFIHDPKLENLPEIKAQIKLLFLSAAGKRVCAMRSLQLTHTVDKHGKAKATFKSLETALQVQKADGGQATLSQRCADVDAHMPQLMGVPKAVLDSVVFCHQEDSAWPMGDMGQLKKKFDELFGATRYTKALQEIQAQSKEQAKQMKECKAAKELLTSHLEQANRMRTDIARWDGTKWEVEEQLKDIEPRLEAADKAIAEAEEALEGVSNFSGQLEAQKTLKKKANQRARGLMDQLGEDETMAESLEQLTAALEEVETSDLPGLDARLRSLAEALAENESQRRESAEDVREARKEAGALAGAADRLQSDRSTRDRKVSELRAAGVEFRGSTSRGGASADDTARAALEAVSRLVSSKQRALGQLREEGARAEEAAEKQCEQEEAKVSSLSAAVATSAARAAEARRAAAADEAELAKNAASSDQAQERRCTVESLESQLRKQESSGVIEKAAEEIQSLSGRRERVAVKLRKATDSVKELEALTSQLTEVDFLRRHVAAAESKLSERAEGVSASLLRHLSSSVPPPLRNLEDIKKAEASVVSEQKKARTELGRQRERVQNSSKAFLEAEAQFSREEKAVAERLEKAKSLEARVREALTDIGGELDVPPPSSSSSSPSSSSSSSSAMRALLEVYNEDWLADRLETARTRARSAQGNMDAAAKLKTWVESLSSKAERQHRCYFCMRNFKDAAEVDKFRSQMKTITGRFDEFDGHKGRTEELQQDLEALEKLEPTLRALVDAVEEAELAQGEAKNDERDESLKALREEKSAAEKGLEEAETAFRGMDAALRSLSDLKEMMTSTEADSKNLKEKEKNLQGLIGGGRGGGGSSTEDLRGRLARERQTVSDCHSEMEEIEKLQGKARASRAEAEREISSLRTSLAEERARLSVLQQAIERKKEVEGRLKTRRQEEREAAEAERDARRKLDEQKERSERKKADRRKLSQKNKAKVEEAEGDVKALERLAEETQTLHKGIEDLEKKVAASDKLRKRLSEAESKLAEKEREVEDLRAQETRTRAEKEGFEKELKTIRVNLQIREAEADAAGYQKKIDEIVRQMGATDVDEFKRRVEEKRKKREAINQQKHEAKGKLQSCKEFVEKVKKDLKHPQYSGIDKRHAEAVLNYETAEMAHRDLARYHTALDKALMRFHSMKMQQINRSVRELWGATYKGRDIDYVAVRSDTDGDADAQGDGAGGRGGSGAVAAVPSSGGAGTRSYNYRVVMCRGRVEMEMRGRCSAGQKVLASIVIRMALAESFGVNCGILALDEPTTNLDRRNIEGLANSLGELISSRRVSSHFQLILITHDEEFVRLLGRHQLCDRFLRIRKDDRGCSKVETADIRSF</sequence>
<dbReference type="InterPro" id="IPR027417">
    <property type="entry name" value="P-loop_NTPase"/>
</dbReference>
<feature type="compositionally biased region" description="Basic residues" evidence="11">
    <location>
        <begin position="994"/>
        <end position="1004"/>
    </location>
</feature>
<keyword evidence="7" id="KW-0862">Zinc</keyword>
<dbReference type="GO" id="GO:0030870">
    <property type="term" value="C:Mre11 complex"/>
    <property type="evidence" value="ECO:0007669"/>
    <property type="project" value="TreeGrafter"/>
</dbReference>
<feature type="region of interest" description="Disordered" evidence="11">
    <location>
        <begin position="955"/>
        <end position="1013"/>
    </location>
</feature>
<dbReference type="GO" id="GO:0046872">
    <property type="term" value="F:metal ion binding"/>
    <property type="evidence" value="ECO:0007669"/>
    <property type="project" value="UniProtKB-KW"/>
</dbReference>
<dbReference type="VEuPathDB" id="CryptoDB:Cvel_18329"/>
<evidence type="ECO:0000256" key="8">
    <source>
        <dbReference type="ARBA" id="ARBA00023242"/>
    </source>
</evidence>
<feature type="compositionally biased region" description="Low complexity" evidence="11">
    <location>
        <begin position="670"/>
        <end position="682"/>
    </location>
</feature>
<evidence type="ECO:0000256" key="2">
    <source>
        <dbReference type="ARBA" id="ARBA00004123"/>
    </source>
</evidence>
<evidence type="ECO:0000256" key="3">
    <source>
        <dbReference type="ARBA" id="ARBA00004286"/>
    </source>
</evidence>
<dbReference type="PANTHER" id="PTHR18867">
    <property type="entry name" value="RAD50"/>
    <property type="match status" value="1"/>
</dbReference>
<feature type="region of interest" description="Disordered" evidence="11">
    <location>
        <begin position="475"/>
        <end position="495"/>
    </location>
</feature>
<dbReference type="Pfam" id="PF13476">
    <property type="entry name" value="AAA_23"/>
    <property type="match status" value="1"/>
</dbReference>
<comment type="catalytic activity">
    <reaction evidence="9">
        <text>ATP + H2O = ADP + phosphate + H(+)</text>
        <dbReference type="Rhea" id="RHEA:13065"/>
        <dbReference type="ChEBI" id="CHEBI:15377"/>
        <dbReference type="ChEBI" id="CHEBI:15378"/>
        <dbReference type="ChEBI" id="CHEBI:30616"/>
        <dbReference type="ChEBI" id="CHEBI:43474"/>
        <dbReference type="ChEBI" id="CHEBI:456216"/>
    </reaction>
</comment>
<evidence type="ECO:0000256" key="1">
    <source>
        <dbReference type="ARBA" id="ARBA00001947"/>
    </source>
</evidence>
<proteinExistence type="inferred from homology"/>
<accession>A0A0G4FR63</accession>
<feature type="region of interest" description="Disordered" evidence="11">
    <location>
        <begin position="1239"/>
        <end position="1265"/>
    </location>
</feature>
<evidence type="ECO:0000259" key="12">
    <source>
        <dbReference type="Pfam" id="PF13476"/>
    </source>
</evidence>
<feature type="compositionally biased region" description="Basic and acidic residues" evidence="11">
    <location>
        <begin position="955"/>
        <end position="993"/>
    </location>
</feature>
<feature type="coiled-coil region" evidence="10">
    <location>
        <begin position="508"/>
        <end position="542"/>
    </location>
</feature>
<feature type="domain" description="Rad50/SbcC-type AAA" evidence="12">
    <location>
        <begin position="6"/>
        <end position="254"/>
    </location>
</feature>
<dbReference type="PANTHER" id="PTHR18867:SF12">
    <property type="entry name" value="DNA REPAIR PROTEIN RAD50"/>
    <property type="match status" value="1"/>
</dbReference>
<feature type="coiled-coil region" evidence="10">
    <location>
        <begin position="768"/>
        <end position="869"/>
    </location>
</feature>
<dbReference type="GO" id="GO:0016887">
    <property type="term" value="F:ATP hydrolysis activity"/>
    <property type="evidence" value="ECO:0007669"/>
    <property type="project" value="InterPro"/>
</dbReference>
<feature type="region of interest" description="Disordered" evidence="11">
    <location>
        <begin position="899"/>
        <end position="939"/>
    </location>
</feature>
<dbReference type="GO" id="GO:0051880">
    <property type="term" value="F:G-quadruplex DNA binding"/>
    <property type="evidence" value="ECO:0007669"/>
    <property type="project" value="TreeGrafter"/>
</dbReference>
<dbReference type="GO" id="GO:0043047">
    <property type="term" value="F:single-stranded telomeric DNA binding"/>
    <property type="evidence" value="ECO:0007669"/>
    <property type="project" value="TreeGrafter"/>
</dbReference>
<dbReference type="EMBL" id="CDMZ01000566">
    <property type="protein sequence ID" value="CEM16971.1"/>
    <property type="molecule type" value="Genomic_DNA"/>
</dbReference>
<evidence type="ECO:0000256" key="6">
    <source>
        <dbReference type="ARBA" id="ARBA00022723"/>
    </source>
</evidence>
<comment type="similarity">
    <text evidence="4">Belongs to the SMC family. RAD50 subfamily.</text>
</comment>
<dbReference type="GO" id="GO:0070192">
    <property type="term" value="P:chromosome organization involved in meiotic cell cycle"/>
    <property type="evidence" value="ECO:0007669"/>
    <property type="project" value="TreeGrafter"/>
</dbReference>
<feature type="region of interest" description="Disordered" evidence="11">
    <location>
        <begin position="338"/>
        <end position="379"/>
    </location>
</feature>
<keyword evidence="8" id="KW-0539">Nucleus</keyword>
<dbReference type="Gene3D" id="3.40.50.300">
    <property type="entry name" value="P-loop containing nucleotide triphosphate hydrolases"/>
    <property type="match status" value="2"/>
</dbReference>
<comment type="cofactor">
    <cofactor evidence="1">
        <name>Zn(2+)</name>
        <dbReference type="ChEBI" id="CHEBI:29105"/>
    </cofactor>
</comment>
<dbReference type="SUPFAM" id="SSF52540">
    <property type="entry name" value="P-loop containing nucleoside triphosphate hydrolases"/>
    <property type="match status" value="1"/>
</dbReference>
<comment type="subcellular location">
    <subcellularLocation>
        <location evidence="3">Chromosome</location>
    </subcellularLocation>
    <subcellularLocation>
        <location evidence="2">Nucleus</location>
    </subcellularLocation>
</comment>
<dbReference type="GO" id="GO:0000722">
    <property type="term" value="P:telomere maintenance via recombination"/>
    <property type="evidence" value="ECO:0007669"/>
    <property type="project" value="TreeGrafter"/>
</dbReference>
<evidence type="ECO:0000256" key="9">
    <source>
        <dbReference type="ARBA" id="ARBA00049360"/>
    </source>
</evidence>
<dbReference type="GO" id="GO:0003691">
    <property type="term" value="F:double-stranded telomeric DNA binding"/>
    <property type="evidence" value="ECO:0007669"/>
    <property type="project" value="TreeGrafter"/>
</dbReference>
<organism evidence="13">
    <name type="scientific">Chromera velia CCMP2878</name>
    <dbReference type="NCBI Taxonomy" id="1169474"/>
    <lineage>
        <taxon>Eukaryota</taxon>
        <taxon>Sar</taxon>
        <taxon>Alveolata</taxon>
        <taxon>Colpodellida</taxon>
        <taxon>Chromeraceae</taxon>
        <taxon>Chromera</taxon>
    </lineage>
</organism>
<name>A0A0G4FR63_9ALVE</name>
<protein>
    <recommendedName>
        <fullName evidence="12">Rad50/SbcC-type AAA domain-containing protein</fullName>
    </recommendedName>
</protein>
<dbReference type="GO" id="GO:0007004">
    <property type="term" value="P:telomere maintenance via telomerase"/>
    <property type="evidence" value="ECO:0007669"/>
    <property type="project" value="TreeGrafter"/>
</dbReference>
<evidence type="ECO:0000256" key="10">
    <source>
        <dbReference type="SAM" id="Coils"/>
    </source>
</evidence>
<feature type="region of interest" description="Disordered" evidence="11">
    <location>
        <begin position="658"/>
        <end position="682"/>
    </location>
</feature>
<keyword evidence="5" id="KW-0158">Chromosome</keyword>
<evidence type="ECO:0000256" key="5">
    <source>
        <dbReference type="ARBA" id="ARBA00022454"/>
    </source>
</evidence>
<feature type="compositionally biased region" description="Basic and acidic residues" evidence="11">
    <location>
        <begin position="368"/>
        <end position="379"/>
    </location>
</feature>
<keyword evidence="6" id="KW-0479">Metal-binding</keyword>
<evidence type="ECO:0000256" key="7">
    <source>
        <dbReference type="ARBA" id="ARBA00022833"/>
    </source>
</evidence>
<feature type="compositionally biased region" description="Gly residues" evidence="11">
    <location>
        <begin position="1246"/>
        <end position="1255"/>
    </location>
</feature>